<dbReference type="InterPro" id="IPR007685">
    <property type="entry name" value="RelA_SpoT"/>
</dbReference>
<dbReference type="AlphaFoldDB" id="A0A2N0QJB4"/>
<protein>
    <recommendedName>
        <fullName evidence="2">RelA/SpoT domain-containing protein</fullName>
    </recommendedName>
</protein>
<dbReference type="PANTHER" id="PTHR41773">
    <property type="entry name" value="GTP PYROPHOSPHATASE-RELATED"/>
    <property type="match status" value="1"/>
</dbReference>
<evidence type="ECO:0000313" key="4">
    <source>
        <dbReference type="Proteomes" id="UP000232688"/>
    </source>
</evidence>
<dbReference type="Pfam" id="PF04607">
    <property type="entry name" value="RelA_SpoT"/>
    <property type="match status" value="1"/>
</dbReference>
<feature type="non-terminal residue" evidence="3">
    <location>
        <position position="1"/>
    </location>
</feature>
<reference evidence="3 4" key="2">
    <citation type="submission" date="2017-10" db="EMBL/GenBank/DDBJ databases">
        <title>Genome analyses suggest a sexual origin of heterokaryosis in a supposedly ancient asexual fungus.</title>
        <authorList>
            <person name="Corradi N."/>
            <person name="Sedzielewska K."/>
            <person name="Noel J."/>
            <person name="Charron P."/>
            <person name="Farinelli L."/>
            <person name="Marton T."/>
            <person name="Kruger M."/>
            <person name="Pelin A."/>
            <person name="Brachmann A."/>
            <person name="Corradi N."/>
        </authorList>
    </citation>
    <scope>NUCLEOTIDE SEQUENCE [LARGE SCALE GENOMIC DNA]</scope>
    <source>
        <strain evidence="3 4">A1</strain>
    </source>
</reference>
<accession>A0A2N0QJB4</accession>
<reference evidence="3 4" key="1">
    <citation type="submission" date="2017-10" db="EMBL/GenBank/DDBJ databases">
        <title>Extensive intraspecific genome diversity in a model arbuscular mycorrhizal fungus.</title>
        <authorList>
            <person name="Chen E.C.H."/>
            <person name="Morin E."/>
            <person name="Baudet D."/>
            <person name="Noel J."/>
            <person name="Ndikumana S."/>
            <person name="Charron P."/>
            <person name="St-Onge C."/>
            <person name="Giorgi J."/>
            <person name="Grigoriev I.V."/>
            <person name="Roux C."/>
            <person name="Martin F.M."/>
            <person name="Corradi N."/>
        </authorList>
    </citation>
    <scope>NUCLEOTIDE SEQUENCE [LARGE SCALE GENOMIC DNA]</scope>
    <source>
        <strain evidence="3 4">A1</strain>
    </source>
</reference>
<gene>
    <name evidence="3" type="ORF">RhiirA1_484419</name>
</gene>
<evidence type="ECO:0000256" key="1">
    <source>
        <dbReference type="SAM" id="Coils"/>
    </source>
</evidence>
<sequence>IYGQEFEFTVENYKKEITDLIGVRVIHIFKEDWLSIHNYINETWTVIESQANIREGDNQEIYTKLGININPRKTGYRSVHYLIKFVPTNEEVTAEIQVRTIFEEGYGEIDHQLSYPNNNVPEVLSLNLLMLNRLAGSADEMASAVKTIKEEWSRMQLSLNEKEIELEKLKSKIEKLDIQKEQKDALVEEINKFKTSNETQSNL</sequence>
<dbReference type="CDD" id="cd05399">
    <property type="entry name" value="NT_Rel-Spo_like"/>
    <property type="match status" value="1"/>
</dbReference>
<proteinExistence type="predicted"/>
<dbReference type="EMBL" id="LLXH01008228">
    <property type="protein sequence ID" value="PKC51147.1"/>
    <property type="molecule type" value="Genomic_DNA"/>
</dbReference>
<evidence type="ECO:0000313" key="3">
    <source>
        <dbReference type="EMBL" id="PKC51147.1"/>
    </source>
</evidence>
<keyword evidence="1" id="KW-0175">Coiled coil</keyword>
<feature type="domain" description="RelA/SpoT" evidence="2">
    <location>
        <begin position="1"/>
        <end position="121"/>
    </location>
</feature>
<name>A0A2N0QJB4_9GLOM</name>
<organism evidence="3 4">
    <name type="scientific">Rhizophagus irregularis</name>
    <dbReference type="NCBI Taxonomy" id="588596"/>
    <lineage>
        <taxon>Eukaryota</taxon>
        <taxon>Fungi</taxon>
        <taxon>Fungi incertae sedis</taxon>
        <taxon>Mucoromycota</taxon>
        <taxon>Glomeromycotina</taxon>
        <taxon>Glomeromycetes</taxon>
        <taxon>Glomerales</taxon>
        <taxon>Glomeraceae</taxon>
        <taxon>Rhizophagus</taxon>
    </lineage>
</organism>
<feature type="coiled-coil region" evidence="1">
    <location>
        <begin position="159"/>
        <end position="189"/>
    </location>
</feature>
<evidence type="ECO:0000259" key="2">
    <source>
        <dbReference type="SMART" id="SM00954"/>
    </source>
</evidence>
<dbReference type="InterPro" id="IPR043519">
    <property type="entry name" value="NT_sf"/>
</dbReference>
<comment type="caution">
    <text evidence="3">The sequence shown here is derived from an EMBL/GenBank/DDBJ whole genome shotgun (WGS) entry which is preliminary data.</text>
</comment>
<dbReference type="GO" id="GO:0015969">
    <property type="term" value="P:guanosine tetraphosphate metabolic process"/>
    <property type="evidence" value="ECO:0007669"/>
    <property type="project" value="InterPro"/>
</dbReference>
<dbReference type="Gene3D" id="3.30.460.10">
    <property type="entry name" value="Beta Polymerase, domain 2"/>
    <property type="match status" value="1"/>
</dbReference>
<dbReference type="SUPFAM" id="SSF81301">
    <property type="entry name" value="Nucleotidyltransferase"/>
    <property type="match status" value="1"/>
</dbReference>
<dbReference type="SMART" id="SM00954">
    <property type="entry name" value="RelA_SpoT"/>
    <property type="match status" value="1"/>
</dbReference>
<dbReference type="Proteomes" id="UP000232688">
    <property type="component" value="Unassembled WGS sequence"/>
</dbReference>
<dbReference type="PANTHER" id="PTHR41773:SF1">
    <property type="entry name" value="RELA_SPOT DOMAIN-CONTAINING PROTEIN"/>
    <property type="match status" value="1"/>
</dbReference>
<dbReference type="VEuPathDB" id="FungiDB:RhiirA1_484419"/>